<dbReference type="Proteomes" id="UP001066276">
    <property type="component" value="Chromosome 3_2"/>
</dbReference>
<name>A0AAV7TTE6_PLEWA</name>
<proteinExistence type="predicted"/>
<accession>A0AAV7TTE6</accession>
<gene>
    <name evidence="2" type="ORF">NDU88_005138</name>
</gene>
<sequence length="128" mass="13874">MQVLPTTGEDHTSKCPGLSVWLLLLSEPAAAPTTRATAGPPCDTIRRARLPTADPSSKRQGKGAPPPLRGSERPRVPREAVRAARNSTRGHPSPSPEVRPTPHDATYRGKTIRRSSRLPSVRPTRRPP</sequence>
<keyword evidence="3" id="KW-1185">Reference proteome</keyword>
<feature type="compositionally biased region" description="Low complexity" evidence="1">
    <location>
        <begin position="31"/>
        <end position="41"/>
    </location>
</feature>
<reference evidence="2" key="1">
    <citation type="journal article" date="2022" name="bioRxiv">
        <title>Sequencing and chromosome-scale assembly of the giantPleurodeles waltlgenome.</title>
        <authorList>
            <person name="Brown T."/>
            <person name="Elewa A."/>
            <person name="Iarovenko S."/>
            <person name="Subramanian E."/>
            <person name="Araus A.J."/>
            <person name="Petzold A."/>
            <person name="Susuki M."/>
            <person name="Suzuki K.-i.T."/>
            <person name="Hayashi T."/>
            <person name="Toyoda A."/>
            <person name="Oliveira C."/>
            <person name="Osipova E."/>
            <person name="Leigh N.D."/>
            <person name="Simon A."/>
            <person name="Yun M.H."/>
        </authorList>
    </citation>
    <scope>NUCLEOTIDE SEQUENCE</scope>
    <source>
        <strain evidence="2">20211129_DDA</strain>
        <tissue evidence="2">Liver</tissue>
    </source>
</reference>
<evidence type="ECO:0000313" key="3">
    <source>
        <dbReference type="Proteomes" id="UP001066276"/>
    </source>
</evidence>
<feature type="region of interest" description="Disordered" evidence="1">
    <location>
        <begin position="31"/>
        <end position="128"/>
    </location>
</feature>
<dbReference type="AlphaFoldDB" id="A0AAV7TTE6"/>
<comment type="caution">
    <text evidence="2">The sequence shown here is derived from an EMBL/GenBank/DDBJ whole genome shotgun (WGS) entry which is preliminary data.</text>
</comment>
<evidence type="ECO:0000256" key="1">
    <source>
        <dbReference type="SAM" id="MobiDB-lite"/>
    </source>
</evidence>
<dbReference type="EMBL" id="JANPWB010000006">
    <property type="protein sequence ID" value="KAJ1179907.1"/>
    <property type="molecule type" value="Genomic_DNA"/>
</dbReference>
<protein>
    <submittedName>
        <fullName evidence="2">Uncharacterized protein</fullName>
    </submittedName>
</protein>
<evidence type="ECO:0000313" key="2">
    <source>
        <dbReference type="EMBL" id="KAJ1179907.1"/>
    </source>
</evidence>
<feature type="compositionally biased region" description="Basic and acidic residues" evidence="1">
    <location>
        <begin position="70"/>
        <end position="82"/>
    </location>
</feature>
<organism evidence="2 3">
    <name type="scientific">Pleurodeles waltl</name>
    <name type="common">Iberian ribbed newt</name>
    <dbReference type="NCBI Taxonomy" id="8319"/>
    <lineage>
        <taxon>Eukaryota</taxon>
        <taxon>Metazoa</taxon>
        <taxon>Chordata</taxon>
        <taxon>Craniata</taxon>
        <taxon>Vertebrata</taxon>
        <taxon>Euteleostomi</taxon>
        <taxon>Amphibia</taxon>
        <taxon>Batrachia</taxon>
        <taxon>Caudata</taxon>
        <taxon>Salamandroidea</taxon>
        <taxon>Salamandridae</taxon>
        <taxon>Pleurodelinae</taxon>
        <taxon>Pleurodeles</taxon>
    </lineage>
</organism>